<keyword evidence="6 9" id="KW-0808">Transferase</keyword>
<evidence type="ECO:0000256" key="1">
    <source>
        <dbReference type="ARBA" id="ARBA00001933"/>
    </source>
</evidence>
<sequence length="408" mass="45137">MDVESLINPHLRAMQPYTPIVPFEVLSQRLGRRPEDIVKLDANENPYGPSPRALQALARADGLHIYPDPDQTALRKAIADHIGIPPEHILCGAGADEVIDLVARAFVRPGDAVVDLPPTFGMYRWVADVMNANYVAAPRRADFSVDVHAVERLVNWRSEIGDAPVANLQSPVSNLQSPVSNLQPPTSLDSLIPKLLFIADPNNPDGSTICDEQLRALLALPVVVVLDEAYVDFSARPSRVSWALAYDNLIVLRTFSKLAGMAGLRVGYGVFPRAIIQHLWKIKQPYTPNVAGTVAAIAALSDREYLRENVQRLVAERQRMSELLGQFDWLHVFPSEANFVLCRVAEDAPVNHGETRPPAARRLKQALEQQGVLVRYFDREGLRDCVRISVGRPDQTDRLIAALKALGE</sequence>
<dbReference type="EMBL" id="PGTN01000071">
    <property type="protein sequence ID" value="PJF47055.1"/>
    <property type="molecule type" value="Genomic_DNA"/>
</dbReference>
<keyword evidence="4 9" id="KW-0032">Aminotransferase</keyword>
<dbReference type="GO" id="GO:0030170">
    <property type="term" value="F:pyridoxal phosphate binding"/>
    <property type="evidence" value="ECO:0007669"/>
    <property type="project" value="InterPro"/>
</dbReference>
<evidence type="ECO:0000313" key="12">
    <source>
        <dbReference type="Proteomes" id="UP000230790"/>
    </source>
</evidence>
<evidence type="ECO:0000256" key="6">
    <source>
        <dbReference type="ARBA" id="ARBA00022679"/>
    </source>
</evidence>
<dbReference type="Pfam" id="PF00155">
    <property type="entry name" value="Aminotran_1_2"/>
    <property type="match status" value="1"/>
</dbReference>
<evidence type="ECO:0000256" key="7">
    <source>
        <dbReference type="ARBA" id="ARBA00022898"/>
    </source>
</evidence>
<accession>A0A2M8QB89</accession>
<dbReference type="GO" id="GO:0000105">
    <property type="term" value="P:L-histidine biosynthetic process"/>
    <property type="evidence" value="ECO:0007669"/>
    <property type="project" value="UniProtKB-UniRule"/>
</dbReference>
<dbReference type="Proteomes" id="UP000230790">
    <property type="component" value="Unassembled WGS sequence"/>
</dbReference>
<dbReference type="InterPro" id="IPR004839">
    <property type="entry name" value="Aminotransferase_I/II_large"/>
</dbReference>
<dbReference type="InterPro" id="IPR015422">
    <property type="entry name" value="PyrdxlP-dep_Trfase_small"/>
</dbReference>
<keyword evidence="5 9" id="KW-0028">Amino-acid biosynthesis</keyword>
<evidence type="ECO:0000256" key="3">
    <source>
        <dbReference type="ARBA" id="ARBA00011738"/>
    </source>
</evidence>
<organism evidence="11 12">
    <name type="scientific">Candidatus Thermofonsia Clade 3 bacterium</name>
    <dbReference type="NCBI Taxonomy" id="2364212"/>
    <lineage>
        <taxon>Bacteria</taxon>
        <taxon>Bacillati</taxon>
        <taxon>Chloroflexota</taxon>
        <taxon>Candidatus Thermofontia</taxon>
        <taxon>Candidatus Thermofonsia Clade 3</taxon>
    </lineage>
</organism>
<keyword evidence="7 9" id="KW-0663">Pyridoxal phosphate</keyword>
<evidence type="ECO:0000313" key="11">
    <source>
        <dbReference type="EMBL" id="PJF47055.1"/>
    </source>
</evidence>
<reference evidence="11 12" key="1">
    <citation type="submission" date="2017-11" db="EMBL/GenBank/DDBJ databases">
        <title>Evolution of Phototrophy in the Chloroflexi Phylum Driven by Horizontal Gene Transfer.</title>
        <authorList>
            <person name="Ward L.M."/>
            <person name="Hemp J."/>
            <person name="Shih P.M."/>
            <person name="Mcglynn S.E."/>
            <person name="Fischer W."/>
        </authorList>
    </citation>
    <scope>NUCLEOTIDE SEQUENCE [LARGE SCALE GENOMIC DNA]</scope>
    <source>
        <strain evidence="11">JP3_7</strain>
    </source>
</reference>
<evidence type="ECO:0000256" key="4">
    <source>
        <dbReference type="ARBA" id="ARBA00022576"/>
    </source>
</evidence>
<dbReference type="PANTHER" id="PTHR42885:SF2">
    <property type="entry name" value="HISTIDINOL-PHOSPHATE AMINOTRANSFERASE"/>
    <property type="match status" value="1"/>
</dbReference>
<dbReference type="AlphaFoldDB" id="A0A2M8QB89"/>
<dbReference type="GO" id="GO:0004400">
    <property type="term" value="F:histidinol-phosphate transaminase activity"/>
    <property type="evidence" value="ECO:0007669"/>
    <property type="project" value="UniProtKB-UniRule"/>
</dbReference>
<evidence type="ECO:0000259" key="10">
    <source>
        <dbReference type="Pfam" id="PF00155"/>
    </source>
</evidence>
<evidence type="ECO:0000256" key="8">
    <source>
        <dbReference type="ARBA" id="ARBA00023102"/>
    </source>
</evidence>
<dbReference type="InterPro" id="IPR005861">
    <property type="entry name" value="HisP_aminotrans"/>
</dbReference>
<dbReference type="HAMAP" id="MF_01023">
    <property type="entry name" value="HisC_aminotrans_2"/>
    <property type="match status" value="1"/>
</dbReference>
<dbReference type="Gene3D" id="3.90.1150.10">
    <property type="entry name" value="Aspartate Aminotransferase, domain 1"/>
    <property type="match status" value="2"/>
</dbReference>
<dbReference type="InterPro" id="IPR015424">
    <property type="entry name" value="PyrdxlP-dep_Trfase"/>
</dbReference>
<gene>
    <name evidence="9" type="primary">hisC</name>
    <name evidence="11" type="ORF">CUN48_10635</name>
</gene>
<comment type="catalytic activity">
    <reaction evidence="9">
        <text>L-histidinol phosphate + 2-oxoglutarate = 3-(imidazol-4-yl)-2-oxopropyl phosphate + L-glutamate</text>
        <dbReference type="Rhea" id="RHEA:23744"/>
        <dbReference type="ChEBI" id="CHEBI:16810"/>
        <dbReference type="ChEBI" id="CHEBI:29985"/>
        <dbReference type="ChEBI" id="CHEBI:57766"/>
        <dbReference type="ChEBI" id="CHEBI:57980"/>
        <dbReference type="EC" id="2.6.1.9"/>
    </reaction>
</comment>
<dbReference type="SUPFAM" id="SSF53383">
    <property type="entry name" value="PLP-dependent transferases"/>
    <property type="match status" value="1"/>
</dbReference>
<feature type="domain" description="Aminotransferase class I/classII large" evidence="10">
    <location>
        <begin position="36"/>
        <end position="403"/>
    </location>
</feature>
<evidence type="ECO:0000256" key="5">
    <source>
        <dbReference type="ARBA" id="ARBA00022605"/>
    </source>
</evidence>
<dbReference type="Gene3D" id="3.40.640.10">
    <property type="entry name" value="Type I PLP-dependent aspartate aminotransferase-like (Major domain)"/>
    <property type="match status" value="2"/>
</dbReference>
<comment type="pathway">
    <text evidence="9">Amino-acid biosynthesis; L-histidine biosynthesis; L-histidine from 5-phospho-alpha-D-ribose 1-diphosphate: step 7/9.</text>
</comment>
<dbReference type="InterPro" id="IPR015421">
    <property type="entry name" value="PyrdxlP-dep_Trfase_major"/>
</dbReference>
<evidence type="ECO:0000256" key="2">
    <source>
        <dbReference type="ARBA" id="ARBA00007970"/>
    </source>
</evidence>
<dbReference type="EC" id="2.6.1.9" evidence="9"/>
<comment type="similarity">
    <text evidence="2 9">Belongs to the class-II pyridoxal-phosphate-dependent aminotransferase family. Histidinol-phosphate aminotransferase subfamily.</text>
</comment>
<comment type="cofactor">
    <cofactor evidence="1 9">
        <name>pyridoxal 5'-phosphate</name>
        <dbReference type="ChEBI" id="CHEBI:597326"/>
    </cofactor>
</comment>
<name>A0A2M8QB89_9CHLR</name>
<comment type="subunit">
    <text evidence="3 9">Homodimer.</text>
</comment>
<comment type="caution">
    <text evidence="11">The sequence shown here is derived from an EMBL/GenBank/DDBJ whole genome shotgun (WGS) entry which is preliminary data.</text>
</comment>
<keyword evidence="8 9" id="KW-0368">Histidine biosynthesis</keyword>
<protein>
    <recommendedName>
        <fullName evidence="9">Histidinol-phosphate aminotransferase</fullName>
        <ecNumber evidence="9">2.6.1.9</ecNumber>
    </recommendedName>
    <alternativeName>
        <fullName evidence="9">Imidazole acetol-phosphate transaminase</fullName>
    </alternativeName>
</protein>
<evidence type="ECO:0000256" key="9">
    <source>
        <dbReference type="HAMAP-Rule" id="MF_01023"/>
    </source>
</evidence>
<feature type="modified residue" description="N6-(pyridoxal phosphate)lysine" evidence="9">
    <location>
        <position position="257"/>
    </location>
</feature>
<dbReference type="UniPathway" id="UPA00031">
    <property type="reaction ID" value="UER00012"/>
</dbReference>
<proteinExistence type="inferred from homology"/>
<dbReference type="PANTHER" id="PTHR42885">
    <property type="entry name" value="HISTIDINOL-PHOSPHATE AMINOTRANSFERASE-RELATED"/>
    <property type="match status" value="1"/>
</dbReference>
<dbReference type="CDD" id="cd00609">
    <property type="entry name" value="AAT_like"/>
    <property type="match status" value="1"/>
</dbReference>